<evidence type="ECO:0000256" key="1">
    <source>
        <dbReference type="SAM" id="MobiDB-lite"/>
    </source>
</evidence>
<dbReference type="GeneID" id="67019182"/>
<evidence type="ECO:0000313" key="3">
    <source>
        <dbReference type="Proteomes" id="UP000676310"/>
    </source>
</evidence>
<feature type="compositionally biased region" description="Polar residues" evidence="1">
    <location>
        <begin position="137"/>
        <end position="146"/>
    </location>
</feature>
<dbReference type="OrthoDB" id="3684136at2759"/>
<feature type="region of interest" description="Disordered" evidence="1">
    <location>
        <begin position="349"/>
        <end position="450"/>
    </location>
</feature>
<organism evidence="2 3">
    <name type="scientific">Alternaria atra</name>
    <dbReference type="NCBI Taxonomy" id="119953"/>
    <lineage>
        <taxon>Eukaryota</taxon>
        <taxon>Fungi</taxon>
        <taxon>Dikarya</taxon>
        <taxon>Ascomycota</taxon>
        <taxon>Pezizomycotina</taxon>
        <taxon>Dothideomycetes</taxon>
        <taxon>Pleosporomycetidae</taxon>
        <taxon>Pleosporales</taxon>
        <taxon>Pleosporineae</taxon>
        <taxon>Pleosporaceae</taxon>
        <taxon>Alternaria</taxon>
        <taxon>Alternaria sect. Ulocladioides</taxon>
    </lineage>
</organism>
<dbReference type="AlphaFoldDB" id="A0A8J2N1A5"/>
<comment type="caution">
    <text evidence="2">The sequence shown here is derived from an EMBL/GenBank/DDBJ whole genome shotgun (WGS) entry which is preliminary data.</text>
</comment>
<protein>
    <submittedName>
        <fullName evidence="2">Uncharacterized protein</fullName>
    </submittedName>
</protein>
<dbReference type="Proteomes" id="UP000676310">
    <property type="component" value="Unassembled WGS sequence"/>
</dbReference>
<feature type="compositionally biased region" description="Basic residues" evidence="1">
    <location>
        <begin position="1"/>
        <end position="11"/>
    </location>
</feature>
<dbReference type="RefSeq" id="XP_043170770.1">
    <property type="nucleotide sequence ID" value="XM_043314835.1"/>
</dbReference>
<evidence type="ECO:0000313" key="2">
    <source>
        <dbReference type="EMBL" id="CAG5170623.1"/>
    </source>
</evidence>
<sequence length="695" mass="78162">MPSFQRLKHPFQRPAHYYTIHEPSPTPKQLERQRERERKRALDKIENDLDDGRIGPRGSGSPDELPVIIDRGPYTGHIYPREQLFFNSIMLASDVEPIYAGPPGGELRQEVHRTPVRRPNTQGERKPPPRPVPSEYLTASQNTENLRQWEERSGRTPAVRRAQVSERILSPPRQPSPPRGPITPGTREWDGFMDFPMDNCVYTDLGGVVNVDAFTPVRILPTTSMSTVPPHPIAASETTLDIVLQTDSSPSTVQATSSQIRTQAHASTRLPGSASIRTEQPELLKWNSVINSILHNKAVDPGIRARIRERVQRSSTTVGTGFGNTPPTTMVDVDLVPNFSYPIAGSEFHDRLHHGQSPRSQSLEGIVENEEQQQEQRLSNDVSLRHYSHLSPNDTVYRSPTPTNLPLRGGNEESRTQLTNGVPPGYYPPSSSSSDDSSDDPRHHPPSPPDCVPEHVFVLLRSLLTPSELVLHYNGIQDSAPPHPPPFPGPMLPSNSTSVTPVDIHLVRKLHTAIYGLQDRVIGVEEDLIPDLSTHLEQRHLQIRELDAGNLSLQEETAELKRIVDFSNKVLAGCWEREWEVWRTLNDIQRRRGKYRGPLACMFSRASNTSTQDNELLDFHRPESYVVQPQPQSFSRAAQGPLKKKELDALLLMAKQNVSILVQDLKEMRGLVEAFQGRNEVDEEALPTERSWRDV</sequence>
<dbReference type="EMBL" id="CAJRGZ010000022">
    <property type="protein sequence ID" value="CAG5170623.1"/>
    <property type="molecule type" value="Genomic_DNA"/>
</dbReference>
<name>A0A8J2N1A5_9PLEO</name>
<feature type="compositionally biased region" description="Pro residues" evidence="1">
    <location>
        <begin position="172"/>
        <end position="181"/>
    </location>
</feature>
<feature type="region of interest" description="Disordered" evidence="1">
    <location>
        <begin position="101"/>
        <end position="187"/>
    </location>
</feature>
<gene>
    <name evidence="2" type="ORF">ALTATR162_LOCUS7207</name>
</gene>
<feature type="region of interest" description="Disordered" evidence="1">
    <location>
        <begin position="1"/>
        <end position="67"/>
    </location>
</feature>
<reference evidence="2" key="1">
    <citation type="submission" date="2021-05" db="EMBL/GenBank/DDBJ databases">
        <authorList>
            <person name="Stam R."/>
        </authorList>
    </citation>
    <scope>NUCLEOTIDE SEQUENCE</scope>
    <source>
        <strain evidence="2">CS162</strain>
    </source>
</reference>
<feature type="compositionally biased region" description="Polar residues" evidence="1">
    <location>
        <begin position="390"/>
        <end position="404"/>
    </location>
</feature>
<keyword evidence="3" id="KW-1185">Reference proteome</keyword>
<accession>A0A8J2N1A5</accession>
<feature type="compositionally biased region" description="Basic and acidic residues" evidence="1">
    <location>
        <begin position="29"/>
        <end position="54"/>
    </location>
</feature>
<proteinExistence type="predicted"/>